<dbReference type="GO" id="GO:0035567">
    <property type="term" value="P:non-canonical Wnt signaling pathway"/>
    <property type="evidence" value="ECO:0007669"/>
    <property type="project" value="TreeGrafter"/>
</dbReference>
<keyword evidence="8" id="KW-0675">Receptor</keyword>
<evidence type="ECO:0000256" key="2">
    <source>
        <dbReference type="ARBA" id="ARBA00008077"/>
    </source>
</evidence>
<dbReference type="PANTHER" id="PTHR11309">
    <property type="entry name" value="FRIZZLED"/>
    <property type="match status" value="1"/>
</dbReference>
<organism evidence="14 15">
    <name type="scientific">Sitophilus oryzae</name>
    <name type="common">Rice weevil</name>
    <name type="synonym">Curculio oryzae</name>
    <dbReference type="NCBI Taxonomy" id="7048"/>
    <lineage>
        <taxon>Eukaryota</taxon>
        <taxon>Metazoa</taxon>
        <taxon>Ecdysozoa</taxon>
        <taxon>Arthropoda</taxon>
        <taxon>Hexapoda</taxon>
        <taxon>Insecta</taxon>
        <taxon>Pterygota</taxon>
        <taxon>Neoptera</taxon>
        <taxon>Endopterygota</taxon>
        <taxon>Coleoptera</taxon>
        <taxon>Polyphaga</taxon>
        <taxon>Cucujiformia</taxon>
        <taxon>Curculionidae</taxon>
        <taxon>Dryophthorinae</taxon>
        <taxon>Sitophilus</taxon>
    </lineage>
</organism>
<evidence type="ECO:0000256" key="1">
    <source>
        <dbReference type="ARBA" id="ARBA00004141"/>
    </source>
</evidence>
<dbReference type="Gene3D" id="1.20.1070.10">
    <property type="entry name" value="Rhodopsin 7-helix transmembrane proteins"/>
    <property type="match status" value="1"/>
</dbReference>
<evidence type="ECO:0000256" key="4">
    <source>
        <dbReference type="ARBA" id="ARBA00022692"/>
    </source>
</evidence>
<gene>
    <name evidence="15" type="primary">LOC115878810</name>
</gene>
<keyword evidence="5 10" id="KW-1133">Transmembrane helix</keyword>
<feature type="domain" description="G-protein coupled receptors family 2 profile 2" evidence="13">
    <location>
        <begin position="194"/>
        <end position="369"/>
    </location>
</feature>
<dbReference type="SMART" id="SM00063">
    <property type="entry name" value="FRI"/>
    <property type="match status" value="1"/>
</dbReference>
<dbReference type="GO" id="GO:0004888">
    <property type="term" value="F:transmembrane signaling receptor activity"/>
    <property type="evidence" value="ECO:0007669"/>
    <property type="project" value="InterPro"/>
</dbReference>
<evidence type="ECO:0000256" key="5">
    <source>
        <dbReference type="ARBA" id="ARBA00022989"/>
    </source>
</evidence>
<keyword evidence="3" id="KW-0217">Developmental protein</keyword>
<feature type="transmembrane region" description="Helical" evidence="10">
    <location>
        <begin position="394"/>
        <end position="414"/>
    </location>
</feature>
<dbReference type="InterPro" id="IPR017981">
    <property type="entry name" value="GPCR_2-like_7TM"/>
</dbReference>
<comment type="similarity">
    <text evidence="2">Belongs to the G-protein coupled receptor Fz/Smo family.</text>
</comment>
<dbReference type="PANTHER" id="PTHR11309:SF99">
    <property type="entry name" value="FRIZZLED-4"/>
    <property type="match status" value="1"/>
</dbReference>
<feature type="transmembrane region" description="Helical" evidence="10">
    <location>
        <begin position="351"/>
        <end position="374"/>
    </location>
</feature>
<dbReference type="InterPro" id="IPR000539">
    <property type="entry name" value="Frizzled/Smoothened_7TM"/>
</dbReference>
<feature type="domain" description="FZ" evidence="12">
    <location>
        <begin position="23"/>
        <end position="141"/>
    </location>
</feature>
<keyword evidence="7 9" id="KW-1015">Disulfide bond</keyword>
<sequence>MERGISGAFVLVLLVTACLTWGSGAERCQTISSNLCKNLGYNSTTMRNFLDQDGQMNADLGLQMYEHLLTNKCSKYIRLFICSIFVPMCSEHVPGPIQACKGLCNKVKDDCEETLIHLGILWPAELNCTNFPEPPALCMQQPPEENEQSPTHFFNPDEIPFTLNCPANSIANDGKCVPLCTSRQYLDPEEGAIFEIWVAVWSIICLVFTLFGLITFIIQPKRFRWPARPILYLTACGFVTCTIYLIRWIEGPYTCAGNLAYEKPAESLSCVGISLILLFCDIAYTLWWTVFCFVWFLSAMKEWSTEAIERISSRLHAVVWIFSAIPMFYVLMSNHITINHLSGFCEVTNKVLVFFQLFFMVLSSILAVLTSVALKNVRKTLLIAGRSPLKLERLFYRLLVISIGISVPYFMYLMCQLYNTFTIALTKLVLRKTSIIFATLWVYSPKTFDMWRDLICVYKRSSSESTDQNKNIFTSLLPKVFKNAEDSSTKSSNNTLINNNKSIIDEKKTIFDIFFASTSHNVPVSRV</sequence>
<comment type="subcellular location">
    <subcellularLocation>
        <location evidence="1">Membrane</location>
        <topology evidence="1">Multi-pass membrane protein</topology>
    </subcellularLocation>
</comment>
<evidence type="ECO:0000259" key="13">
    <source>
        <dbReference type="PROSITE" id="PS50261"/>
    </source>
</evidence>
<dbReference type="GO" id="GO:0005615">
    <property type="term" value="C:extracellular space"/>
    <property type="evidence" value="ECO:0007669"/>
    <property type="project" value="TreeGrafter"/>
</dbReference>
<dbReference type="PROSITE" id="PS50038">
    <property type="entry name" value="FZ"/>
    <property type="match status" value="1"/>
</dbReference>
<dbReference type="PROSITE" id="PS51257">
    <property type="entry name" value="PROKAR_LIPOPROTEIN"/>
    <property type="match status" value="1"/>
</dbReference>
<evidence type="ECO:0000256" key="9">
    <source>
        <dbReference type="PROSITE-ProRule" id="PRU00090"/>
    </source>
</evidence>
<feature type="disulfide bond" evidence="9">
    <location>
        <begin position="73"/>
        <end position="111"/>
    </location>
</feature>
<dbReference type="InterPro" id="IPR020067">
    <property type="entry name" value="Frizzled_dom"/>
</dbReference>
<dbReference type="PRINTS" id="PR00489">
    <property type="entry name" value="FRIZZLED"/>
</dbReference>
<feature type="chain" id="PRO_5026986083" evidence="11">
    <location>
        <begin position="26"/>
        <end position="527"/>
    </location>
</feature>
<dbReference type="InterPro" id="IPR036790">
    <property type="entry name" value="Frizzled_dom_sf"/>
</dbReference>
<feature type="transmembrane region" description="Helical" evidence="10">
    <location>
        <begin position="230"/>
        <end position="249"/>
    </location>
</feature>
<dbReference type="PROSITE" id="PS50261">
    <property type="entry name" value="G_PROTEIN_RECEP_F2_4"/>
    <property type="match status" value="1"/>
</dbReference>
<keyword evidence="11" id="KW-0732">Signal</keyword>
<dbReference type="Proteomes" id="UP000504635">
    <property type="component" value="Unplaced"/>
</dbReference>
<dbReference type="InParanoid" id="A0A6J2XIJ7"/>
<evidence type="ECO:0000256" key="6">
    <source>
        <dbReference type="ARBA" id="ARBA00023136"/>
    </source>
</evidence>
<protein>
    <submittedName>
        <fullName evidence="15">Frizzled-10-A-like</fullName>
    </submittedName>
</protein>
<dbReference type="SMART" id="SM01330">
    <property type="entry name" value="Frizzled"/>
    <property type="match status" value="1"/>
</dbReference>
<dbReference type="Gene3D" id="1.10.2000.10">
    <property type="entry name" value="Frizzled cysteine-rich domain"/>
    <property type="match status" value="1"/>
</dbReference>
<dbReference type="AlphaFoldDB" id="A0A6J2XIJ7"/>
<dbReference type="GO" id="GO:0060070">
    <property type="term" value="P:canonical Wnt signaling pathway"/>
    <property type="evidence" value="ECO:0007669"/>
    <property type="project" value="TreeGrafter"/>
</dbReference>
<proteinExistence type="inferred from homology"/>
<dbReference type="GeneID" id="115878810"/>
<accession>A0A6J2XIJ7</accession>
<keyword evidence="14" id="KW-1185">Reference proteome</keyword>
<dbReference type="GO" id="GO:0016020">
    <property type="term" value="C:membrane"/>
    <property type="evidence" value="ECO:0007669"/>
    <property type="project" value="UniProtKB-SubCell"/>
</dbReference>
<evidence type="ECO:0000256" key="11">
    <source>
        <dbReference type="SAM" id="SignalP"/>
    </source>
</evidence>
<evidence type="ECO:0000256" key="7">
    <source>
        <dbReference type="ARBA" id="ARBA00023157"/>
    </source>
</evidence>
<dbReference type="RefSeq" id="XP_030751273.1">
    <property type="nucleotide sequence ID" value="XM_030895413.1"/>
</dbReference>
<feature type="transmembrane region" description="Helical" evidence="10">
    <location>
        <begin position="311"/>
        <end position="331"/>
    </location>
</feature>
<keyword evidence="4 10" id="KW-0812">Transmembrane</keyword>
<keyword evidence="6 10" id="KW-0472">Membrane</keyword>
<dbReference type="Pfam" id="PF01392">
    <property type="entry name" value="Fz"/>
    <property type="match status" value="1"/>
</dbReference>
<evidence type="ECO:0000256" key="10">
    <source>
        <dbReference type="SAM" id="Phobius"/>
    </source>
</evidence>
<reference evidence="15" key="1">
    <citation type="submission" date="2025-08" db="UniProtKB">
        <authorList>
            <consortium name="RefSeq"/>
        </authorList>
    </citation>
    <scope>IDENTIFICATION</scope>
    <source>
        <tissue evidence="15">Gonads</tissue>
    </source>
</reference>
<dbReference type="OrthoDB" id="5959102at2759"/>
<dbReference type="Pfam" id="PF01534">
    <property type="entry name" value="Frizzled"/>
    <property type="match status" value="1"/>
</dbReference>
<evidence type="ECO:0000259" key="12">
    <source>
        <dbReference type="PROSITE" id="PS50038"/>
    </source>
</evidence>
<dbReference type="SUPFAM" id="SSF63501">
    <property type="entry name" value="Frizzled cysteine-rich domain"/>
    <property type="match status" value="1"/>
</dbReference>
<feature type="transmembrane region" description="Helical" evidence="10">
    <location>
        <begin position="196"/>
        <end position="218"/>
    </location>
</feature>
<evidence type="ECO:0000313" key="14">
    <source>
        <dbReference type="Proteomes" id="UP000504635"/>
    </source>
</evidence>
<feature type="signal peptide" evidence="11">
    <location>
        <begin position="1"/>
        <end position="25"/>
    </location>
</feature>
<comment type="caution">
    <text evidence="9">Lacks conserved residue(s) required for the propagation of feature annotation.</text>
</comment>
<name>A0A6J2XIJ7_SITOR</name>
<evidence type="ECO:0000313" key="15">
    <source>
        <dbReference type="RefSeq" id="XP_030751273.1"/>
    </source>
</evidence>
<feature type="disulfide bond" evidence="9">
    <location>
        <begin position="28"/>
        <end position="89"/>
    </location>
</feature>
<evidence type="ECO:0000256" key="3">
    <source>
        <dbReference type="ARBA" id="ARBA00022473"/>
    </source>
</evidence>
<feature type="disulfide bond" evidence="9">
    <location>
        <begin position="36"/>
        <end position="82"/>
    </location>
</feature>
<dbReference type="GO" id="GO:0017147">
    <property type="term" value="F:Wnt-protein binding"/>
    <property type="evidence" value="ECO:0007669"/>
    <property type="project" value="TreeGrafter"/>
</dbReference>
<dbReference type="InterPro" id="IPR015526">
    <property type="entry name" value="Frizzled/SFRP"/>
</dbReference>
<dbReference type="KEGG" id="soy:115878810"/>
<evidence type="ECO:0000256" key="8">
    <source>
        <dbReference type="ARBA" id="ARBA00023170"/>
    </source>
</evidence>
<feature type="disulfide bond" evidence="9">
    <location>
        <begin position="104"/>
        <end position="128"/>
    </location>
</feature>
<feature type="transmembrane region" description="Helical" evidence="10">
    <location>
        <begin position="271"/>
        <end position="299"/>
    </location>
</feature>